<proteinExistence type="predicted"/>
<evidence type="ECO:0000313" key="3">
    <source>
        <dbReference type="EMBL" id="TDA40043.1"/>
    </source>
</evidence>
<evidence type="ECO:0000313" key="5">
    <source>
        <dbReference type="Proteomes" id="UP000317265"/>
    </source>
</evidence>
<reference evidence="3 5" key="1">
    <citation type="journal article" date="2019" name="Nat. Microbiol.">
        <title>Expanding anaerobic alkane metabolism in the domain of Archaea.</title>
        <authorList>
            <person name="Wang Y."/>
            <person name="Wegener G."/>
            <person name="Hou J."/>
            <person name="Wang F."/>
            <person name="Xiao X."/>
        </authorList>
    </citation>
    <scope>NUCLEOTIDE SEQUENCE [LARGE SCALE GENOMIC DNA]</scope>
    <source>
        <strain evidence="3">WYZ-LMO11</strain>
    </source>
</reference>
<accession>A0A523BGH9</accession>
<gene>
    <name evidence="3" type="ORF">DSO09_01575</name>
    <name evidence="2" type="ORF">EF809_03155</name>
</gene>
<sequence length="184" mass="21414">MSQEDVKILAELKKDLEEKIMKMEKELTLLKTSLKLVDEALAKVSFKPASKIIEEPEEKISEEAFEEVFQIKSKSGEDLGNIYIGKNMIKIVPRQDLGLTVKTSPFQSFFIERVLEKMKKKDEEEVARKKKNPEEVIDYTVETDGDLIKEIIIKNVSDETRIREIRSVVRWTFERMLEKTSKST</sequence>
<dbReference type="EMBL" id="QNVI01000016">
    <property type="protein sequence ID" value="TDA40043.1"/>
    <property type="molecule type" value="Genomic_DNA"/>
</dbReference>
<dbReference type="EMBL" id="RXIH01000025">
    <property type="protein sequence ID" value="RZN56384.1"/>
    <property type="molecule type" value="Genomic_DNA"/>
</dbReference>
<reference evidence="2 4" key="2">
    <citation type="journal article" date="2019" name="Nat. Microbiol.">
        <title>Wide diversity of methane and short-chain alkane metabolisms in uncultured archaea.</title>
        <authorList>
            <person name="Borrel G."/>
            <person name="Adam P.S."/>
            <person name="McKay L.J."/>
            <person name="Chen L.X."/>
            <person name="Sierra-Garcia I.N."/>
            <person name="Sieber C.M."/>
            <person name="Letourneur Q."/>
            <person name="Ghozlane A."/>
            <person name="Andersen G.L."/>
            <person name="Li W.J."/>
            <person name="Hallam S.J."/>
            <person name="Muyzer G."/>
            <person name="de Oliveira V.M."/>
            <person name="Inskeep W.P."/>
            <person name="Banfield J.F."/>
            <person name="Gribaldo S."/>
        </authorList>
    </citation>
    <scope>NUCLEOTIDE SEQUENCE [LARGE SCALE GENOMIC DNA]</scope>
    <source>
        <strain evidence="2">Verst-YHS</strain>
    </source>
</reference>
<feature type="coiled-coil region" evidence="1">
    <location>
        <begin position="6"/>
        <end position="33"/>
    </location>
</feature>
<name>A0A523BGH9_9CREN</name>
<comment type="caution">
    <text evidence="3">The sequence shown here is derived from an EMBL/GenBank/DDBJ whole genome shotgun (WGS) entry which is preliminary data.</text>
</comment>
<dbReference type="Proteomes" id="UP000316080">
    <property type="component" value="Unassembled WGS sequence"/>
</dbReference>
<dbReference type="Proteomes" id="UP000317265">
    <property type="component" value="Unassembled WGS sequence"/>
</dbReference>
<protein>
    <submittedName>
        <fullName evidence="3">Uncharacterized protein</fullName>
    </submittedName>
</protein>
<organism evidence="3 5">
    <name type="scientific">Thermoproteota archaeon</name>
    <dbReference type="NCBI Taxonomy" id="2056631"/>
    <lineage>
        <taxon>Archaea</taxon>
        <taxon>Thermoproteota</taxon>
    </lineage>
</organism>
<evidence type="ECO:0000256" key="1">
    <source>
        <dbReference type="SAM" id="Coils"/>
    </source>
</evidence>
<evidence type="ECO:0000313" key="2">
    <source>
        <dbReference type="EMBL" id="RZN56384.1"/>
    </source>
</evidence>
<evidence type="ECO:0000313" key="4">
    <source>
        <dbReference type="Proteomes" id="UP000316080"/>
    </source>
</evidence>
<keyword evidence="1" id="KW-0175">Coiled coil</keyword>
<dbReference type="AlphaFoldDB" id="A0A523BGH9"/>